<protein>
    <submittedName>
        <fullName evidence="2">Uncharacterized protein</fullName>
    </submittedName>
</protein>
<proteinExistence type="predicted"/>
<evidence type="ECO:0000256" key="1">
    <source>
        <dbReference type="SAM" id="Coils"/>
    </source>
</evidence>
<sequence>MDALSPETKARLQHVADLMLAIYQTRAEMRFIDAAAIKPGPHDITPLLPVHASLKLDPTVIYLYSLLPYVDEAEAGQSEFYMGGTWFNHLDRREVEDGRDPFLLGPEGDDYEDPNGPYMRPWFTPLSAAQADGQCLVYDARGDRLWMLDNETRHNEDPGLRRGARSAPPRELAVMQWPNGGEVKVLLTDIDREPARGATEALRDIDKRFRTHRVPRVDDVDDSPEWSDDRDVHDMTLAELYARHGWPDNFDGDAFDVGLLRRWAVGRVRHDDGALARKLEEAQEGVDWCRQRVELWGKLAAKAKSANAKWDAKYEALRAAQDLRFGLKEARQAEDDMARDKIGTGSSNSLQAKECRMLQHRLECQRDALGTIEVLNLRESRRVRAQARQMEAEVASLVKAIEDAKADLGRLFPGMVIDLDNPQGKPSVRAAERERAWATIFIESMESKVAAYQELDAKIPRLQRDLKRKVKDEVSKAKTHLETTRKENERLAARINLLMRPAEGVRLSKSYLMSKLGNAEKYASLLSRVDLYERN</sequence>
<name>A0ABR1SQH4_9PEZI</name>
<organism evidence="2 3">
    <name type="scientific">Apiospora marii</name>
    <dbReference type="NCBI Taxonomy" id="335849"/>
    <lineage>
        <taxon>Eukaryota</taxon>
        <taxon>Fungi</taxon>
        <taxon>Dikarya</taxon>
        <taxon>Ascomycota</taxon>
        <taxon>Pezizomycotina</taxon>
        <taxon>Sordariomycetes</taxon>
        <taxon>Xylariomycetidae</taxon>
        <taxon>Amphisphaeriales</taxon>
        <taxon>Apiosporaceae</taxon>
        <taxon>Apiospora</taxon>
    </lineage>
</organism>
<comment type="caution">
    <text evidence="2">The sequence shown here is derived from an EMBL/GenBank/DDBJ whole genome shotgun (WGS) entry which is preliminary data.</text>
</comment>
<gene>
    <name evidence="2" type="ORF">PG991_001721</name>
</gene>
<dbReference type="Proteomes" id="UP001396898">
    <property type="component" value="Unassembled WGS sequence"/>
</dbReference>
<evidence type="ECO:0000313" key="3">
    <source>
        <dbReference type="Proteomes" id="UP001396898"/>
    </source>
</evidence>
<reference evidence="2 3" key="1">
    <citation type="submission" date="2023-01" db="EMBL/GenBank/DDBJ databases">
        <title>Analysis of 21 Apiospora genomes using comparative genomics revels a genus with tremendous synthesis potential of carbohydrate active enzymes and secondary metabolites.</title>
        <authorList>
            <person name="Sorensen T."/>
        </authorList>
    </citation>
    <scope>NUCLEOTIDE SEQUENCE [LARGE SCALE GENOMIC DNA]</scope>
    <source>
        <strain evidence="2 3">CBS 20057</strain>
    </source>
</reference>
<accession>A0ABR1SQH4</accession>
<dbReference type="EMBL" id="JAQQWI010000004">
    <property type="protein sequence ID" value="KAK8036584.1"/>
    <property type="molecule type" value="Genomic_DNA"/>
</dbReference>
<feature type="coiled-coil region" evidence="1">
    <location>
        <begin position="452"/>
        <end position="494"/>
    </location>
</feature>
<evidence type="ECO:0000313" key="2">
    <source>
        <dbReference type="EMBL" id="KAK8036584.1"/>
    </source>
</evidence>
<keyword evidence="1" id="KW-0175">Coiled coil</keyword>
<keyword evidence="3" id="KW-1185">Reference proteome</keyword>